<dbReference type="InterPro" id="IPR012337">
    <property type="entry name" value="RNaseH-like_sf"/>
</dbReference>
<dbReference type="PROSITE" id="PS50994">
    <property type="entry name" value="INTEGRASE"/>
    <property type="match status" value="1"/>
</dbReference>
<name>A0A2G6E388_9BACT</name>
<gene>
    <name evidence="2" type="ORF">CSB45_11860</name>
</gene>
<feature type="domain" description="Integrase catalytic" evidence="1">
    <location>
        <begin position="129"/>
        <end position="304"/>
    </location>
</feature>
<proteinExistence type="predicted"/>
<dbReference type="PANTHER" id="PTHR47515:SF2">
    <property type="entry name" value="INTEGRASE CORE DOMAIN PROTEIN"/>
    <property type="match status" value="1"/>
</dbReference>
<evidence type="ECO:0000313" key="2">
    <source>
        <dbReference type="EMBL" id="PID56372.1"/>
    </source>
</evidence>
<dbReference type="InterPro" id="IPR036397">
    <property type="entry name" value="RNaseH_sf"/>
</dbReference>
<dbReference type="GO" id="GO:0003676">
    <property type="term" value="F:nucleic acid binding"/>
    <property type="evidence" value="ECO:0007669"/>
    <property type="project" value="InterPro"/>
</dbReference>
<dbReference type="PANTHER" id="PTHR47515">
    <property type="entry name" value="LOW CALCIUM RESPONSE LOCUS PROTEIN T"/>
    <property type="match status" value="1"/>
</dbReference>
<dbReference type="GO" id="GO:0015074">
    <property type="term" value="P:DNA integration"/>
    <property type="evidence" value="ECO:0007669"/>
    <property type="project" value="InterPro"/>
</dbReference>
<dbReference type="Proteomes" id="UP000229740">
    <property type="component" value="Unassembled WGS sequence"/>
</dbReference>
<dbReference type="SUPFAM" id="SSF46689">
    <property type="entry name" value="Homeodomain-like"/>
    <property type="match status" value="1"/>
</dbReference>
<dbReference type="AlphaFoldDB" id="A0A2G6E388"/>
<comment type="caution">
    <text evidence="2">The sequence shown here is derived from an EMBL/GenBank/DDBJ whole genome shotgun (WGS) entry which is preliminary data.</text>
</comment>
<dbReference type="InterPro" id="IPR009057">
    <property type="entry name" value="Homeodomain-like_sf"/>
</dbReference>
<evidence type="ECO:0000259" key="1">
    <source>
        <dbReference type="PROSITE" id="PS50994"/>
    </source>
</evidence>
<dbReference type="SUPFAM" id="SSF53098">
    <property type="entry name" value="Ribonuclease H-like"/>
    <property type="match status" value="1"/>
</dbReference>
<dbReference type="Pfam" id="PF13683">
    <property type="entry name" value="rve_3"/>
    <property type="match status" value="1"/>
</dbReference>
<reference evidence="2 3" key="1">
    <citation type="submission" date="2017-10" db="EMBL/GenBank/DDBJ databases">
        <title>Novel microbial diversity and functional potential in the marine mammal oral microbiome.</title>
        <authorList>
            <person name="Dudek N.K."/>
            <person name="Sun C.L."/>
            <person name="Burstein D."/>
            <person name="Kantor R.S."/>
            <person name="Aliaga Goltsman D.S."/>
            <person name="Bik E.M."/>
            <person name="Thomas B.C."/>
            <person name="Banfield J.F."/>
            <person name="Relman D.A."/>
        </authorList>
    </citation>
    <scope>NUCLEOTIDE SEQUENCE [LARGE SCALE GENOMIC DNA]</scope>
    <source>
        <strain evidence="2">DOLZORAL124_49_17</strain>
    </source>
</reference>
<dbReference type="InterPro" id="IPR001584">
    <property type="entry name" value="Integrase_cat-core"/>
</dbReference>
<dbReference type="EMBL" id="PDPS01000035">
    <property type="protein sequence ID" value="PID56372.1"/>
    <property type="molecule type" value="Genomic_DNA"/>
</dbReference>
<evidence type="ECO:0000313" key="3">
    <source>
        <dbReference type="Proteomes" id="UP000229740"/>
    </source>
</evidence>
<accession>A0A2G6E388</accession>
<dbReference type="Gene3D" id="3.30.420.10">
    <property type="entry name" value="Ribonuclease H-like superfamily/Ribonuclease H"/>
    <property type="match status" value="1"/>
</dbReference>
<organism evidence="2 3">
    <name type="scientific">candidate division KSB3 bacterium</name>
    <dbReference type="NCBI Taxonomy" id="2044937"/>
    <lineage>
        <taxon>Bacteria</taxon>
        <taxon>candidate division KSB3</taxon>
    </lineage>
</organism>
<sequence>MPWKETTMLEQKLEFITEWQAGNFTLSERCREFAISRPTAYKDIKRYQQEEVEGLFEKTRTPLPRKTASRIEKTIVSYRKKHLRWGGENIWKLLHNDFEQEEIPCISTGNRIIKRNGLIVVRKRRPRVKPVSPVFNPQACNDVWSADFTGKFRLGNRNYCHPLTIADSYSRYLFTAKGLYGERFVPTKQEFKQVFREYGKPRQRHTDNGRPFEAVQAITRLTRLSVWFLEHDIEPVYSDPAHPEQNGRHERMHRDLKGEATRPPAYNLRAQQRKGNRFVYEYNNERPHAALELETPGSVHLRSRQEYREKGEEWCYPAHFHVRRLCKNGALRWRSTKWVMVTTR</sequence>
<protein>
    <submittedName>
        <fullName evidence="2">IS481 family transposase</fullName>
    </submittedName>
</protein>